<keyword evidence="4 14" id="KW-0349">Heme</keyword>
<evidence type="ECO:0000256" key="17">
    <source>
        <dbReference type="PIRSR" id="PIRSR038455-3"/>
    </source>
</evidence>
<evidence type="ECO:0000256" key="9">
    <source>
        <dbReference type="ARBA" id="ARBA00022982"/>
    </source>
</evidence>
<comment type="subcellular location">
    <subcellularLocation>
        <location evidence="1 14">Periplasm</location>
    </subcellularLocation>
</comment>
<keyword evidence="8 14" id="KW-0574">Periplasm</keyword>
<feature type="binding site" evidence="16">
    <location>
        <position position="241"/>
    </location>
    <ligand>
        <name>substrate</name>
    </ligand>
</feature>
<sequence>MKKMLTLLLSTGLVATATQAISSPQEDLKHFRTYFEQRFPGVPMDDFGNGINAIDADHRMQWESMEEFPPYEAFVDKGQTIWKTPFKNGKSFASCFGNDPSKVRVKYPHWDSKTQKVVTLEGDINKCLKDNGEKPFGWKKGKIAHLSAFLGYQARGQKVNVKVPNDPKALAAYEKGKQFFYAKRGQLNIACADCHVYYAGQHIRGNTLSPALGHVTHFPVWRAKWQHKSKSGDGLGTLHRRYGGCNKQVRARPFKAQSEEYRDLEFFHSYMSNGITINAPGYRE</sequence>
<evidence type="ECO:0000256" key="13">
    <source>
        <dbReference type="ARBA" id="ARBA00048423"/>
    </source>
</evidence>
<dbReference type="InterPro" id="IPR036909">
    <property type="entry name" value="Cyt_c-like_dom_sf"/>
</dbReference>
<comment type="cofactor">
    <cofactor evidence="16">
        <name>heme</name>
        <dbReference type="ChEBI" id="CHEBI:30413"/>
    </cofactor>
    <text evidence="16">Binds 2 heme groups per subunit.</text>
</comment>
<evidence type="ECO:0000256" key="5">
    <source>
        <dbReference type="ARBA" id="ARBA00022679"/>
    </source>
</evidence>
<evidence type="ECO:0000256" key="3">
    <source>
        <dbReference type="ARBA" id="ARBA00022448"/>
    </source>
</evidence>
<dbReference type="Pfam" id="PF21342">
    <property type="entry name" value="SoxA-TsdA_cyt-c"/>
    <property type="match status" value="1"/>
</dbReference>
<accession>A0A7U6GKC1</accession>
<dbReference type="PROSITE" id="PS51007">
    <property type="entry name" value="CYTC"/>
    <property type="match status" value="1"/>
</dbReference>
<keyword evidence="10 14" id="KW-0408">Iron</keyword>
<comment type="catalytic activity">
    <reaction evidence="12 14">
        <text>L-cysteinyl-[SoxY protein] + thiosulfate + 2 Fe(III)-[cytochrome c] = S-sulfosulfanyl-L-cysteinyl-[SoxY protein] + 2 Fe(II)-[cytochrome c] + 2 H(+)</text>
        <dbReference type="Rhea" id="RHEA:56720"/>
        <dbReference type="Rhea" id="RHEA-COMP:10350"/>
        <dbReference type="Rhea" id="RHEA-COMP:14328"/>
        <dbReference type="Rhea" id="RHEA-COMP:14399"/>
        <dbReference type="Rhea" id="RHEA-COMP:14691"/>
        <dbReference type="ChEBI" id="CHEBI:15378"/>
        <dbReference type="ChEBI" id="CHEBI:29033"/>
        <dbReference type="ChEBI" id="CHEBI:29034"/>
        <dbReference type="ChEBI" id="CHEBI:29950"/>
        <dbReference type="ChEBI" id="CHEBI:33542"/>
        <dbReference type="ChEBI" id="CHEBI:139321"/>
        <dbReference type="EC" id="2.8.5.2"/>
    </reaction>
</comment>
<feature type="binding site" description="covalent" evidence="16">
    <location>
        <position position="191"/>
    </location>
    <ligand>
        <name>heme c</name>
        <dbReference type="ChEBI" id="CHEBI:61717"/>
        <label>2</label>
    </ligand>
</feature>
<evidence type="ECO:0000256" key="1">
    <source>
        <dbReference type="ARBA" id="ARBA00004418"/>
    </source>
</evidence>
<name>A0A7U6GKC1_9GAMM</name>
<comment type="catalytic activity">
    <reaction evidence="13 14">
        <text>S-sulfanyl-L-cysteinyl-[SoxY protein] + thiosulfate + 2 Fe(III)-[cytochrome c] = S-(2-sulfodisulfanyl)-L-cysteinyl-[SoxY protein] + 2 Fe(II)-[cytochrome c] + 2 H(+)</text>
        <dbReference type="Rhea" id="RHEA:51224"/>
        <dbReference type="Rhea" id="RHEA-COMP:10350"/>
        <dbReference type="Rhea" id="RHEA-COMP:14399"/>
        <dbReference type="Rhea" id="RHEA-COMP:14689"/>
        <dbReference type="Rhea" id="RHEA-COMP:14690"/>
        <dbReference type="ChEBI" id="CHEBI:15378"/>
        <dbReference type="ChEBI" id="CHEBI:29033"/>
        <dbReference type="ChEBI" id="CHEBI:29034"/>
        <dbReference type="ChEBI" id="CHEBI:33542"/>
        <dbReference type="ChEBI" id="CHEBI:61963"/>
        <dbReference type="ChEBI" id="CHEBI:140664"/>
        <dbReference type="EC" id="2.8.5.2"/>
    </reaction>
</comment>
<evidence type="ECO:0000256" key="10">
    <source>
        <dbReference type="ARBA" id="ARBA00023004"/>
    </source>
</evidence>
<keyword evidence="5 14" id="KW-0808">Transferase</keyword>
<dbReference type="AlphaFoldDB" id="A0A7U6GKC1"/>
<feature type="signal peptide" evidence="18">
    <location>
        <begin position="1"/>
        <end position="20"/>
    </location>
</feature>
<dbReference type="GO" id="GO:0020037">
    <property type="term" value="F:heme binding"/>
    <property type="evidence" value="ECO:0007669"/>
    <property type="project" value="InterPro"/>
</dbReference>
<keyword evidence="6 14" id="KW-0479">Metal-binding</keyword>
<feature type="binding site" description="axial binding residue" evidence="17">
    <location>
        <position position="195"/>
    </location>
    <ligand>
        <name>heme c</name>
        <dbReference type="ChEBI" id="CHEBI:61717"/>
        <label>2</label>
    </ligand>
    <ligandPart>
        <name>Fe</name>
        <dbReference type="ChEBI" id="CHEBI:18248"/>
    </ligandPart>
</feature>
<dbReference type="InterPro" id="IPR009056">
    <property type="entry name" value="Cyt_c-like_dom"/>
</dbReference>
<evidence type="ECO:0000256" key="8">
    <source>
        <dbReference type="ARBA" id="ARBA00022764"/>
    </source>
</evidence>
<proteinExistence type="inferred from homology"/>
<evidence type="ECO:0000256" key="18">
    <source>
        <dbReference type="SAM" id="SignalP"/>
    </source>
</evidence>
<dbReference type="EC" id="2.8.5.2" evidence="14"/>
<feature type="binding site" description="covalent" evidence="16">
    <location>
        <position position="194"/>
    </location>
    <ligand>
        <name>heme c</name>
        <dbReference type="ChEBI" id="CHEBI:61717"/>
        <label>2</label>
    </ligand>
</feature>
<dbReference type="InterPro" id="IPR025710">
    <property type="entry name" value="SoxA"/>
</dbReference>
<evidence type="ECO:0000259" key="19">
    <source>
        <dbReference type="PROSITE" id="PS51007"/>
    </source>
</evidence>
<evidence type="ECO:0000256" key="4">
    <source>
        <dbReference type="ARBA" id="ARBA00022617"/>
    </source>
</evidence>
<dbReference type="EMBL" id="AP012273">
    <property type="protein sequence ID" value="BAO45257.1"/>
    <property type="molecule type" value="Genomic_DNA"/>
</dbReference>
<evidence type="ECO:0000256" key="16">
    <source>
        <dbReference type="PIRSR" id="PIRSR038455-2"/>
    </source>
</evidence>
<feature type="domain" description="Cytochrome c" evidence="19">
    <location>
        <begin position="171"/>
        <end position="284"/>
    </location>
</feature>
<comment type="cofactor">
    <cofactor evidence="14">
        <name>heme</name>
        <dbReference type="ChEBI" id="CHEBI:30413"/>
    </cofactor>
    <text evidence="14">Binds 1 heme group per subunit.</text>
</comment>
<protein>
    <recommendedName>
        <fullName evidence="14">SoxAX cytochrome complex subunit A</fullName>
        <ecNumber evidence="14">2.8.5.2</ecNumber>
    </recommendedName>
    <alternativeName>
        <fullName evidence="14">Protein SoxA</fullName>
    </alternativeName>
    <alternativeName>
        <fullName evidence="14">Sulfur oxidizing protein A</fullName>
    </alternativeName>
    <alternativeName>
        <fullName evidence="14">Thiosulfate-oxidizing multienzyme system protein SoxA</fullName>
    </alternativeName>
</protein>
<dbReference type="SUPFAM" id="SSF46626">
    <property type="entry name" value="Cytochrome c"/>
    <property type="match status" value="2"/>
</dbReference>
<dbReference type="Gene3D" id="1.10.760.10">
    <property type="entry name" value="Cytochrome c-like domain"/>
    <property type="match status" value="2"/>
</dbReference>
<feature type="binding site" description="axial binding residue" evidence="17">
    <location>
        <position position="127"/>
    </location>
    <ligand>
        <name>heme c</name>
        <dbReference type="ChEBI" id="CHEBI:61717"/>
        <label>1</label>
    </ligand>
    <ligandPart>
        <name>Fe</name>
        <dbReference type="ChEBI" id="CHEBI:18248"/>
    </ligandPart>
</feature>
<feature type="chain" id="PRO_5031054103" description="SoxAX cytochrome complex subunit A" evidence="18">
    <location>
        <begin position="21"/>
        <end position="284"/>
    </location>
</feature>
<evidence type="ECO:0000313" key="20">
    <source>
        <dbReference type="EMBL" id="BAO45257.1"/>
    </source>
</evidence>
<comment type="similarity">
    <text evidence="11 14">Belongs to the SoxA family.</text>
</comment>
<dbReference type="NCBIfam" id="TIGR04484">
    <property type="entry name" value="thiosulf_SoxA"/>
    <property type="match status" value="1"/>
</dbReference>
<dbReference type="GO" id="GO:0016669">
    <property type="term" value="F:oxidoreductase activity, acting on a sulfur group of donors, cytochrome as acceptor"/>
    <property type="evidence" value="ECO:0007669"/>
    <property type="project" value="InterPro"/>
</dbReference>
<evidence type="ECO:0000313" key="21">
    <source>
        <dbReference type="Proteomes" id="UP000031631"/>
    </source>
</evidence>
<dbReference type="GO" id="GO:0009055">
    <property type="term" value="F:electron transfer activity"/>
    <property type="evidence" value="ECO:0007669"/>
    <property type="project" value="InterPro"/>
</dbReference>
<evidence type="ECO:0000256" key="6">
    <source>
        <dbReference type="ARBA" id="ARBA00022723"/>
    </source>
</evidence>
<evidence type="ECO:0000256" key="12">
    <source>
        <dbReference type="ARBA" id="ARBA00048077"/>
    </source>
</evidence>
<evidence type="ECO:0000256" key="7">
    <source>
        <dbReference type="ARBA" id="ARBA00022729"/>
    </source>
</evidence>
<dbReference type="GO" id="GO:0070069">
    <property type="term" value="C:cytochrome complex"/>
    <property type="evidence" value="ECO:0007669"/>
    <property type="project" value="InterPro"/>
</dbReference>
<dbReference type="GO" id="GO:0046872">
    <property type="term" value="F:metal ion binding"/>
    <property type="evidence" value="ECO:0007669"/>
    <property type="project" value="UniProtKB-KW"/>
</dbReference>
<reference evidence="20 21" key="1">
    <citation type="journal article" date="2014" name="PLoS ONE">
        <title>Physiological and genomic features of a novel sulfur-oxidizing gammaproteobacterium belonging to a previously uncultivated symbiotic lineage isolated from a hydrothermal vent.</title>
        <authorList>
            <person name="Nunoura T."/>
            <person name="Takaki Y."/>
            <person name="Kazama H."/>
            <person name="Kakuta J."/>
            <person name="Shimamura S."/>
            <person name="Makita H."/>
            <person name="Hirai M."/>
            <person name="Miyazaki M."/>
            <person name="Takai K."/>
        </authorList>
    </citation>
    <scope>NUCLEOTIDE SEQUENCE [LARGE SCALE GENOMIC DNA]</scope>
    <source>
        <strain evidence="20 21">Hiromi1</strain>
    </source>
</reference>
<dbReference type="GO" id="GO:0042597">
    <property type="term" value="C:periplasmic space"/>
    <property type="evidence" value="ECO:0007669"/>
    <property type="project" value="UniProtKB-SubCell"/>
</dbReference>
<dbReference type="PIRSF" id="PIRSF038455">
    <property type="entry name" value="SoxA"/>
    <property type="match status" value="1"/>
</dbReference>
<organism evidence="20 21">
    <name type="scientific">Thiolapillus brandeum</name>
    <dbReference type="NCBI Taxonomy" id="1076588"/>
    <lineage>
        <taxon>Bacteria</taxon>
        <taxon>Pseudomonadati</taxon>
        <taxon>Pseudomonadota</taxon>
        <taxon>Gammaproteobacteria</taxon>
        <taxon>Chromatiales</taxon>
        <taxon>Sedimenticolaceae</taxon>
        <taxon>Thiolapillus</taxon>
    </lineage>
</organism>
<feature type="active site" description="Cysteine persulfide intermediate" evidence="15">
    <location>
        <position position="245"/>
    </location>
</feature>
<dbReference type="RefSeq" id="WP_041068682.1">
    <property type="nucleotide sequence ID" value="NZ_AP012273.1"/>
</dbReference>
<dbReference type="Proteomes" id="UP000031631">
    <property type="component" value="Chromosome"/>
</dbReference>
<keyword evidence="9 14" id="KW-0249">Electron transport</keyword>
<dbReference type="GO" id="GO:0019417">
    <property type="term" value="P:sulfur oxidation"/>
    <property type="evidence" value="ECO:0007669"/>
    <property type="project" value="InterPro"/>
</dbReference>
<comment type="subunit">
    <text evidence="2 14">Heterodimer of SoxA and SoxX.</text>
</comment>
<dbReference type="OrthoDB" id="9808312at2"/>
<evidence type="ECO:0000256" key="11">
    <source>
        <dbReference type="ARBA" id="ARBA00025746"/>
    </source>
</evidence>
<dbReference type="KEGG" id="tbn:TBH_C2347"/>
<evidence type="ECO:0000256" key="15">
    <source>
        <dbReference type="PIRSR" id="PIRSR038455-1"/>
    </source>
</evidence>
<evidence type="ECO:0000256" key="14">
    <source>
        <dbReference type="PIRNR" id="PIRNR038455"/>
    </source>
</evidence>
<evidence type="ECO:0000256" key="2">
    <source>
        <dbReference type="ARBA" id="ARBA00011530"/>
    </source>
</evidence>
<dbReference type="GO" id="GO:0016740">
    <property type="term" value="F:transferase activity"/>
    <property type="evidence" value="ECO:0007669"/>
    <property type="project" value="UniProtKB-KW"/>
</dbReference>
<keyword evidence="7 18" id="KW-0732">Signal</keyword>
<keyword evidence="21" id="KW-1185">Reference proteome</keyword>
<comment type="function">
    <text evidence="14">C-type monoheme cytochrome, which is part of the SoxAX cytochrome complex involved in sulfur oxidation. The SoxAX complex catalyzes the formation of a heterodisulfide bond between the conserved cysteine residue on a sulfur carrier SoxYZ complex subunit SoxY and thiosulfate or other inorganic sulfur substrates. This leads to the intermediary formation of conspicuous sulfur globules inside of the cells.</text>
</comment>
<feature type="binding site" description="covalent" evidence="16">
    <location>
        <position position="95"/>
    </location>
    <ligand>
        <name>heme c</name>
        <dbReference type="ChEBI" id="CHEBI:61717"/>
        <label>1</label>
    </ligand>
</feature>
<gene>
    <name evidence="20" type="primary">soxA</name>
    <name evidence="20" type="ORF">TBH_C2347</name>
</gene>
<keyword evidence="3 14" id="KW-0813">Transport</keyword>
<feature type="binding site" description="axial binding residue" evidence="17">
    <location>
        <position position="245"/>
    </location>
    <ligand>
        <name>heme c</name>
        <dbReference type="ChEBI" id="CHEBI:61717"/>
        <label>2</label>
    </ligand>
    <ligandPart>
        <name>Fe</name>
        <dbReference type="ChEBI" id="CHEBI:18248"/>
    </ligandPart>
</feature>